<reference evidence="2 3" key="1">
    <citation type="submission" date="2021-01" db="EMBL/GenBank/DDBJ databases">
        <title>FDA dAtabase for Regulatory Grade micrObial Sequences (FDA-ARGOS): Supporting development and validation of Infectious Disease Dx tests.</title>
        <authorList>
            <person name="Sproer C."/>
            <person name="Gronow S."/>
            <person name="Severitt S."/>
            <person name="Schroder I."/>
            <person name="Tallon L."/>
            <person name="Sadzewicz L."/>
            <person name="Zhao X."/>
            <person name="Boylan J."/>
            <person name="Ott S."/>
            <person name="Bowen H."/>
            <person name="Vavikolanu K."/>
            <person name="Mehta A."/>
            <person name="Aluvathingal J."/>
            <person name="Nadendla S."/>
            <person name="Lowell S."/>
            <person name="Myers T."/>
            <person name="Yan Y."/>
            <person name="Sichtig H."/>
        </authorList>
    </citation>
    <scope>NUCLEOTIDE SEQUENCE [LARGE SCALE GENOMIC DNA]</scope>
    <source>
        <strain evidence="2 3">FDAARGOS_1115</strain>
    </source>
</reference>
<organism evidence="2 3">
    <name type="scientific">Corynebacterium striatum</name>
    <dbReference type="NCBI Taxonomy" id="43770"/>
    <lineage>
        <taxon>Bacteria</taxon>
        <taxon>Bacillati</taxon>
        <taxon>Actinomycetota</taxon>
        <taxon>Actinomycetes</taxon>
        <taxon>Mycobacteriales</taxon>
        <taxon>Corynebacteriaceae</taxon>
        <taxon>Corynebacterium</taxon>
    </lineage>
</organism>
<dbReference type="EMBL" id="CP068158">
    <property type="protein sequence ID" value="QQU76911.1"/>
    <property type="molecule type" value="Genomic_DNA"/>
</dbReference>
<dbReference type="InterPro" id="IPR052909">
    <property type="entry name" value="Transposase_6_like"/>
</dbReference>
<dbReference type="Pfam" id="PF13340">
    <property type="entry name" value="DUF4096"/>
    <property type="match status" value="1"/>
</dbReference>
<accession>A0ABX7DES6</accession>
<keyword evidence="3" id="KW-1185">Reference proteome</keyword>
<dbReference type="PANTHER" id="PTHR46637:SF1">
    <property type="entry name" value="BLL5188 PROTEIN"/>
    <property type="match status" value="1"/>
</dbReference>
<evidence type="ECO:0000259" key="1">
    <source>
        <dbReference type="Pfam" id="PF13340"/>
    </source>
</evidence>
<dbReference type="Proteomes" id="UP000595757">
    <property type="component" value="Chromosome"/>
</dbReference>
<protein>
    <submittedName>
        <fullName evidence="2">Transposase</fullName>
    </submittedName>
</protein>
<evidence type="ECO:0000313" key="2">
    <source>
        <dbReference type="EMBL" id="QQU76911.1"/>
    </source>
</evidence>
<feature type="domain" description="Insertion element IS402-like" evidence="1">
    <location>
        <begin position="12"/>
        <end position="74"/>
    </location>
</feature>
<dbReference type="InterPro" id="IPR025161">
    <property type="entry name" value="IS402-like_dom"/>
</dbReference>
<sequence length="78" mass="9163">MSRPENFREIPETAWKIIAPHLPSSAGKVGRPFFDNRTIMEAIVYRLRVGCPWRGLPERFGPWQKVRKRRNLYSHGSL</sequence>
<dbReference type="GeneID" id="96991873"/>
<name>A0ABX7DES6_CORST</name>
<dbReference type="PANTHER" id="PTHR46637">
    <property type="entry name" value="TIS1421-TRANSPOSASE PROTEIN A"/>
    <property type="match status" value="1"/>
</dbReference>
<gene>
    <name evidence="2" type="ORF">I6I72_12765</name>
</gene>
<dbReference type="RefSeq" id="WP_005529109.1">
    <property type="nucleotide sequence ID" value="NZ_BJLD01000002.1"/>
</dbReference>
<evidence type="ECO:0000313" key="3">
    <source>
        <dbReference type="Proteomes" id="UP000595757"/>
    </source>
</evidence>
<proteinExistence type="predicted"/>